<accession>A0A8J3FHQ2</accession>
<proteinExistence type="predicted"/>
<evidence type="ECO:0000313" key="2">
    <source>
        <dbReference type="EMBL" id="GGK29620.1"/>
    </source>
</evidence>
<name>A0A8J3FHQ2_9FLAO</name>
<evidence type="ECO:0000256" key="1">
    <source>
        <dbReference type="SAM" id="SignalP"/>
    </source>
</evidence>
<feature type="chain" id="PRO_5035156288" evidence="1">
    <location>
        <begin position="19"/>
        <end position="125"/>
    </location>
</feature>
<reference evidence="2" key="2">
    <citation type="submission" date="2020-09" db="EMBL/GenBank/DDBJ databases">
        <authorList>
            <person name="Sun Q."/>
            <person name="Ohkuma M."/>
        </authorList>
    </citation>
    <scope>NUCLEOTIDE SEQUENCE</scope>
    <source>
        <strain evidence="2">JCM 12862</strain>
    </source>
</reference>
<keyword evidence="1" id="KW-0732">Signal</keyword>
<reference evidence="2" key="1">
    <citation type="journal article" date="2014" name="Int. J. Syst. Evol. Microbiol.">
        <title>Complete genome sequence of Corynebacterium casei LMG S-19264T (=DSM 44701T), isolated from a smear-ripened cheese.</title>
        <authorList>
            <consortium name="US DOE Joint Genome Institute (JGI-PGF)"/>
            <person name="Walter F."/>
            <person name="Albersmeier A."/>
            <person name="Kalinowski J."/>
            <person name="Ruckert C."/>
        </authorList>
    </citation>
    <scope>NUCLEOTIDE SEQUENCE</scope>
    <source>
        <strain evidence="2">JCM 12862</strain>
    </source>
</reference>
<sequence>MKTICTLVIIFFTTLSFAQYPDTIYSNKETRKMAQEITSAYDAQLGLTGRQLPIFQDKIKDYLELSQKVKADYDGKAELDALTQLAVEESLDMKDILTRIQYNVYKKIRQDIQPIKVVKLNDNKK</sequence>
<gene>
    <name evidence="2" type="ORF">GCM10007962_24820</name>
</gene>
<evidence type="ECO:0000313" key="3">
    <source>
        <dbReference type="Proteomes" id="UP000612329"/>
    </source>
</evidence>
<feature type="signal peptide" evidence="1">
    <location>
        <begin position="1"/>
        <end position="18"/>
    </location>
</feature>
<keyword evidence="3" id="KW-1185">Reference proteome</keyword>
<organism evidence="2 3">
    <name type="scientific">Yeosuana aromativorans</name>
    <dbReference type="NCBI Taxonomy" id="288019"/>
    <lineage>
        <taxon>Bacteria</taxon>
        <taxon>Pseudomonadati</taxon>
        <taxon>Bacteroidota</taxon>
        <taxon>Flavobacteriia</taxon>
        <taxon>Flavobacteriales</taxon>
        <taxon>Flavobacteriaceae</taxon>
        <taxon>Yeosuana</taxon>
    </lineage>
</organism>
<dbReference type="AlphaFoldDB" id="A0A8J3FHQ2"/>
<dbReference type="EMBL" id="BMNR01000005">
    <property type="protein sequence ID" value="GGK29620.1"/>
    <property type="molecule type" value="Genomic_DNA"/>
</dbReference>
<dbReference type="RefSeq" id="WP_188653585.1">
    <property type="nucleotide sequence ID" value="NZ_BMNR01000005.1"/>
</dbReference>
<protein>
    <submittedName>
        <fullName evidence="2">Uncharacterized protein</fullName>
    </submittedName>
</protein>
<comment type="caution">
    <text evidence="2">The sequence shown here is derived from an EMBL/GenBank/DDBJ whole genome shotgun (WGS) entry which is preliminary data.</text>
</comment>
<dbReference type="Proteomes" id="UP000612329">
    <property type="component" value="Unassembled WGS sequence"/>
</dbReference>